<sequence>MPNCSRKLGALQSHDKWIEIVNMVPALFAEARRVHSHQPREVAFPPSRSTLMPRGPWYRIEKAHR</sequence>
<gene>
    <name evidence="1" type="ORF">PsorP6_013475</name>
</gene>
<dbReference type="Proteomes" id="UP001163321">
    <property type="component" value="Chromosome 9"/>
</dbReference>
<evidence type="ECO:0000313" key="2">
    <source>
        <dbReference type="Proteomes" id="UP001163321"/>
    </source>
</evidence>
<name>A0ACC0VJF7_9STRA</name>
<organism evidence="1 2">
    <name type="scientific">Peronosclerospora sorghi</name>
    <dbReference type="NCBI Taxonomy" id="230839"/>
    <lineage>
        <taxon>Eukaryota</taxon>
        <taxon>Sar</taxon>
        <taxon>Stramenopiles</taxon>
        <taxon>Oomycota</taxon>
        <taxon>Peronosporomycetes</taxon>
        <taxon>Peronosporales</taxon>
        <taxon>Peronosporaceae</taxon>
        <taxon>Peronosclerospora</taxon>
    </lineage>
</organism>
<proteinExistence type="predicted"/>
<accession>A0ACC0VJF7</accession>
<reference evidence="1 2" key="1">
    <citation type="journal article" date="2022" name="bioRxiv">
        <title>The genome of the oomycete Peronosclerospora sorghi, a cosmopolitan pathogen of maize and sorghum, is inflated with dispersed pseudogenes.</title>
        <authorList>
            <person name="Fletcher K."/>
            <person name="Martin F."/>
            <person name="Isakeit T."/>
            <person name="Cavanaugh K."/>
            <person name="Magill C."/>
            <person name="Michelmore R."/>
        </authorList>
    </citation>
    <scope>NUCLEOTIDE SEQUENCE [LARGE SCALE GENOMIC DNA]</scope>
    <source>
        <strain evidence="1">P6</strain>
    </source>
</reference>
<protein>
    <submittedName>
        <fullName evidence="1">Uncharacterized protein</fullName>
    </submittedName>
</protein>
<dbReference type="EMBL" id="CM047588">
    <property type="protein sequence ID" value="KAI9906065.1"/>
    <property type="molecule type" value="Genomic_DNA"/>
</dbReference>
<evidence type="ECO:0000313" key="1">
    <source>
        <dbReference type="EMBL" id="KAI9906065.1"/>
    </source>
</evidence>
<keyword evidence="2" id="KW-1185">Reference proteome</keyword>
<comment type="caution">
    <text evidence="1">The sequence shown here is derived from an EMBL/GenBank/DDBJ whole genome shotgun (WGS) entry which is preliminary data.</text>
</comment>